<dbReference type="Proteomes" id="UP000818603">
    <property type="component" value="Unassembled WGS sequence"/>
</dbReference>
<dbReference type="AlphaFoldDB" id="A0A8J3A361"/>
<keyword evidence="1" id="KW-1133">Transmembrane helix</keyword>
<gene>
    <name evidence="3" type="ORF">FF098_011490</name>
    <name evidence="2" type="ORF">GCM10011355_23100</name>
</gene>
<comment type="caution">
    <text evidence="2">The sequence shown here is derived from an EMBL/GenBank/DDBJ whole genome shotgun (WGS) entry which is preliminary data.</text>
</comment>
<protein>
    <submittedName>
        <fullName evidence="2">Uncharacterized protein</fullName>
    </submittedName>
</protein>
<evidence type="ECO:0000313" key="4">
    <source>
        <dbReference type="Proteomes" id="UP000621856"/>
    </source>
</evidence>
<feature type="transmembrane region" description="Helical" evidence="1">
    <location>
        <begin position="23"/>
        <end position="44"/>
    </location>
</feature>
<dbReference type="Proteomes" id="UP000621856">
    <property type="component" value="Unassembled WGS sequence"/>
</dbReference>
<evidence type="ECO:0000313" key="5">
    <source>
        <dbReference type="Proteomes" id="UP000818603"/>
    </source>
</evidence>
<evidence type="ECO:0000313" key="3">
    <source>
        <dbReference type="EMBL" id="NHK28531.1"/>
    </source>
</evidence>
<evidence type="ECO:0000256" key="1">
    <source>
        <dbReference type="SAM" id="Phobius"/>
    </source>
</evidence>
<proteinExistence type="predicted"/>
<reference evidence="2" key="3">
    <citation type="submission" date="2020-09" db="EMBL/GenBank/DDBJ databases">
        <authorList>
            <person name="Sun Q."/>
            <person name="Zhou Y."/>
        </authorList>
    </citation>
    <scope>NUCLEOTIDE SEQUENCE</scope>
    <source>
        <strain evidence="2">CGMCC 1.14984</strain>
    </source>
</reference>
<sequence>MGLRDDMKEASVWKDYRAKARRAAIAFPVFLVVMLIGAMASEILVAEWPIYVALLIGFLAVITIIGVFGAEVFHDD</sequence>
<evidence type="ECO:0000313" key="2">
    <source>
        <dbReference type="EMBL" id="GGH98757.1"/>
    </source>
</evidence>
<keyword evidence="1" id="KW-0812">Transmembrane</keyword>
<accession>A0A8J3A361</accession>
<organism evidence="2 4">
    <name type="scientific">Aquisalinus luteolus</name>
    <dbReference type="NCBI Taxonomy" id="1566827"/>
    <lineage>
        <taxon>Bacteria</taxon>
        <taxon>Pseudomonadati</taxon>
        <taxon>Pseudomonadota</taxon>
        <taxon>Alphaproteobacteria</taxon>
        <taxon>Parvularculales</taxon>
        <taxon>Parvularculaceae</taxon>
        <taxon>Aquisalinus</taxon>
    </lineage>
</organism>
<dbReference type="EMBL" id="BMGZ01000002">
    <property type="protein sequence ID" value="GGH98757.1"/>
    <property type="molecule type" value="Genomic_DNA"/>
</dbReference>
<keyword evidence="5" id="KW-1185">Reference proteome</keyword>
<keyword evidence="1" id="KW-0472">Membrane</keyword>
<dbReference type="RefSeq" id="WP_155140608.1">
    <property type="nucleotide sequence ID" value="NZ_BMGZ01000002.1"/>
</dbReference>
<feature type="transmembrane region" description="Helical" evidence="1">
    <location>
        <begin position="50"/>
        <end position="73"/>
    </location>
</feature>
<reference evidence="3 5" key="2">
    <citation type="submission" date="2020-02" db="EMBL/GenBank/DDBJ databases">
        <title>Genome sequence of Parvularcula flava strain NH6-79.</title>
        <authorList>
            <person name="Abdul Karim M.H."/>
            <person name="Lam M.Q."/>
            <person name="Chen S.J."/>
            <person name="Yahya A."/>
            <person name="Shahir S."/>
            <person name="Shamsir M.S."/>
            <person name="Chong C.S."/>
        </authorList>
    </citation>
    <scope>NUCLEOTIDE SEQUENCE [LARGE SCALE GENOMIC DNA]</scope>
    <source>
        <strain evidence="3 5">NH6-79</strain>
    </source>
</reference>
<dbReference type="EMBL" id="VCJR02000002">
    <property type="protein sequence ID" value="NHK28531.1"/>
    <property type="molecule type" value="Genomic_DNA"/>
</dbReference>
<name>A0A8J3A361_9PROT</name>
<reference evidence="2" key="1">
    <citation type="journal article" date="2014" name="Int. J. Syst. Evol. Microbiol.">
        <title>Complete genome sequence of Corynebacterium casei LMG S-19264T (=DSM 44701T), isolated from a smear-ripened cheese.</title>
        <authorList>
            <consortium name="US DOE Joint Genome Institute (JGI-PGF)"/>
            <person name="Walter F."/>
            <person name="Albersmeier A."/>
            <person name="Kalinowski J."/>
            <person name="Ruckert C."/>
        </authorList>
    </citation>
    <scope>NUCLEOTIDE SEQUENCE</scope>
    <source>
        <strain evidence="2">CGMCC 1.14984</strain>
    </source>
</reference>